<dbReference type="InterPro" id="IPR000210">
    <property type="entry name" value="BTB/POZ_dom"/>
</dbReference>
<reference evidence="11 12" key="1">
    <citation type="journal article" date="2017" name="Mol. Biol. Evol.">
        <title>The 4-celled Tetrabaena socialis nuclear genome reveals the essential components for genetic control of cell number at the origin of multicellularity in the volvocine lineage.</title>
        <authorList>
            <person name="Featherston J."/>
            <person name="Arakaki Y."/>
            <person name="Hanschen E.R."/>
            <person name="Ferris P.J."/>
            <person name="Michod R.E."/>
            <person name="Olson B.J.S.C."/>
            <person name="Nozaki H."/>
            <person name="Durand P.M."/>
        </authorList>
    </citation>
    <scope>NUCLEOTIDE SEQUENCE [LARGE SCALE GENOMIC DNA]</scope>
    <source>
        <strain evidence="11 12">NIES-571</strain>
    </source>
</reference>
<accession>A0A2J7ZWN1</accession>
<evidence type="ECO:0000313" key="11">
    <source>
        <dbReference type="EMBL" id="PNH04655.1"/>
    </source>
</evidence>
<dbReference type="InterPro" id="IPR016161">
    <property type="entry name" value="Ald_DH/histidinol_DH"/>
</dbReference>
<evidence type="ECO:0000256" key="5">
    <source>
        <dbReference type="ARBA" id="ARBA00040853"/>
    </source>
</evidence>
<name>A0A2J7ZWN1_9CHLO</name>
<evidence type="ECO:0000256" key="8">
    <source>
        <dbReference type="ARBA" id="ARBA00043052"/>
    </source>
</evidence>
<dbReference type="SUPFAM" id="SSF53720">
    <property type="entry name" value="ALDH-like"/>
    <property type="match status" value="1"/>
</dbReference>
<dbReference type="Pfam" id="PF00171">
    <property type="entry name" value="Aldedh"/>
    <property type="match status" value="1"/>
</dbReference>
<evidence type="ECO:0000313" key="12">
    <source>
        <dbReference type="Proteomes" id="UP000236333"/>
    </source>
</evidence>
<dbReference type="PANTHER" id="PTHR42991:SF1">
    <property type="entry name" value="ALDEHYDE DEHYDROGENASE"/>
    <property type="match status" value="1"/>
</dbReference>
<dbReference type="Pfam" id="PF00651">
    <property type="entry name" value="BTB"/>
    <property type="match status" value="1"/>
</dbReference>
<evidence type="ECO:0000256" key="6">
    <source>
        <dbReference type="ARBA" id="ARBA00042470"/>
    </source>
</evidence>
<dbReference type="GO" id="GO:0008911">
    <property type="term" value="F:lactaldehyde dehydrogenase (NAD+) activity"/>
    <property type="evidence" value="ECO:0007669"/>
    <property type="project" value="TreeGrafter"/>
</dbReference>
<comment type="catalytic activity">
    <reaction evidence="9">
        <text>D-glyceraldehyde 3-phosphate + NADP(+) + H2O = (2R)-3-phosphoglycerate + NADPH + 2 H(+)</text>
        <dbReference type="Rhea" id="RHEA:14669"/>
        <dbReference type="ChEBI" id="CHEBI:15377"/>
        <dbReference type="ChEBI" id="CHEBI:15378"/>
        <dbReference type="ChEBI" id="CHEBI:57783"/>
        <dbReference type="ChEBI" id="CHEBI:58272"/>
        <dbReference type="ChEBI" id="CHEBI:58349"/>
        <dbReference type="ChEBI" id="CHEBI:59776"/>
        <dbReference type="EC" id="1.2.1.9"/>
    </reaction>
</comment>
<dbReference type="Gene3D" id="3.30.710.10">
    <property type="entry name" value="Potassium Channel Kv1.1, Chain A"/>
    <property type="match status" value="1"/>
</dbReference>
<dbReference type="Gene3D" id="3.40.605.10">
    <property type="entry name" value="Aldehyde Dehydrogenase, Chain A, domain 1"/>
    <property type="match status" value="2"/>
</dbReference>
<evidence type="ECO:0000259" key="10">
    <source>
        <dbReference type="PROSITE" id="PS50097"/>
    </source>
</evidence>
<evidence type="ECO:0000256" key="4">
    <source>
        <dbReference type="ARBA" id="ARBA00038980"/>
    </source>
</evidence>
<dbReference type="Proteomes" id="UP000236333">
    <property type="component" value="Unassembled WGS sequence"/>
</dbReference>
<dbReference type="InterPro" id="IPR015590">
    <property type="entry name" value="Aldehyde_DH_dom"/>
</dbReference>
<dbReference type="InterPro" id="IPR016162">
    <property type="entry name" value="Ald_DH_N"/>
</dbReference>
<proteinExistence type="inferred from homology"/>
<organism evidence="11 12">
    <name type="scientific">Tetrabaena socialis</name>
    <dbReference type="NCBI Taxonomy" id="47790"/>
    <lineage>
        <taxon>Eukaryota</taxon>
        <taxon>Viridiplantae</taxon>
        <taxon>Chlorophyta</taxon>
        <taxon>core chlorophytes</taxon>
        <taxon>Chlorophyceae</taxon>
        <taxon>CS clade</taxon>
        <taxon>Chlamydomonadales</taxon>
        <taxon>Tetrabaenaceae</taxon>
        <taxon>Tetrabaena</taxon>
    </lineage>
</organism>
<dbReference type="GO" id="GO:0008886">
    <property type="term" value="F:glyceraldehyde-3-phosphate dehydrogenase (NADP+) (non-phosphorylating) activity"/>
    <property type="evidence" value="ECO:0007669"/>
    <property type="project" value="UniProtKB-EC"/>
</dbReference>
<evidence type="ECO:0000256" key="9">
    <source>
        <dbReference type="ARBA" id="ARBA00049186"/>
    </source>
</evidence>
<dbReference type="OrthoDB" id="310895at2759"/>
<comment type="similarity">
    <text evidence="2">Belongs to the aldehyde dehydrogenase family.</text>
</comment>
<evidence type="ECO:0000256" key="7">
    <source>
        <dbReference type="ARBA" id="ARBA00042646"/>
    </source>
</evidence>
<keyword evidence="3" id="KW-0560">Oxidoreductase</keyword>
<gene>
    <name evidence="11" type="ORF">TSOC_009145</name>
</gene>
<dbReference type="EMBL" id="PGGS01000370">
    <property type="protein sequence ID" value="PNH04655.1"/>
    <property type="molecule type" value="Genomic_DNA"/>
</dbReference>
<evidence type="ECO:0000256" key="3">
    <source>
        <dbReference type="ARBA" id="ARBA00023002"/>
    </source>
</evidence>
<dbReference type="PANTHER" id="PTHR42991">
    <property type="entry name" value="ALDEHYDE DEHYDROGENASE"/>
    <property type="match status" value="1"/>
</dbReference>
<comment type="pathway">
    <text evidence="1">Protein modification; protein ubiquitination.</text>
</comment>
<protein>
    <recommendedName>
        <fullName evidence="5">NADP-dependent glyceraldehyde-3-phosphate dehydrogenase</fullName>
        <ecNumber evidence="4">1.2.1.9</ecNumber>
    </recommendedName>
    <alternativeName>
        <fullName evidence="6">Glyceraldehyde-3-phosphate dehydrogenase [NADP(+)]</fullName>
    </alternativeName>
    <alternativeName>
        <fullName evidence="7">Non-phosphorylating glyceraldehyde 3-phosphate dehydrogenase</fullName>
    </alternativeName>
    <alternativeName>
        <fullName evidence="8">Triosephosphate dehydrogenase</fullName>
    </alternativeName>
</protein>
<comment type="caution">
    <text evidence="11">The sequence shown here is derived from an EMBL/GenBank/DDBJ whole genome shotgun (WGS) entry which is preliminary data.</text>
</comment>
<evidence type="ECO:0000256" key="2">
    <source>
        <dbReference type="ARBA" id="ARBA00009986"/>
    </source>
</evidence>
<dbReference type="PROSITE" id="PS50097">
    <property type="entry name" value="BTB"/>
    <property type="match status" value="1"/>
</dbReference>
<evidence type="ECO:0000256" key="1">
    <source>
        <dbReference type="ARBA" id="ARBA00004906"/>
    </source>
</evidence>
<keyword evidence="12" id="KW-1185">Reference proteome</keyword>
<feature type="domain" description="BTB" evidence="10">
    <location>
        <begin position="149"/>
        <end position="184"/>
    </location>
</feature>
<dbReference type="EC" id="1.2.1.9" evidence="4"/>
<dbReference type="InterPro" id="IPR051020">
    <property type="entry name" value="ALDH-related_metabolic_enz"/>
</dbReference>
<dbReference type="InterPro" id="IPR011333">
    <property type="entry name" value="SKP1/BTB/POZ_sf"/>
</dbReference>
<dbReference type="AlphaFoldDB" id="A0A2J7ZWN1"/>
<sequence>MATEFYKDILASSGIYKFYVNGEWRESASGKAVSISNPSTRQTAFQVQACTQDEVNLMFDSAKAAQKAWAKTPLWKRAELLHKVAALMRLHAQPIADCLVKEVPLGIVLAIPPFNYPVNLAVSKLAPALMAGNAVVLKPPTQERLLGRTDITLATRGTSSRHSDRAHRALLAARSDYFERLFESGRGGKTALKKPLEVVAARGQQRAVRADRVHAAGTMGGEGDVLAPEQALLLERAQQVCRQRAARRRLDGGMPAGQRQAHVQPYRKGGGAEWVAVKAPPINAAPARGPDHFPFQGFRDSGVGSQGIRNSLGMMVKTKSTVINLEQESYTMG</sequence>